<comment type="caution">
    <text evidence="1">The sequence shown here is derived from an EMBL/GenBank/DDBJ whole genome shotgun (WGS) entry which is preliminary data.</text>
</comment>
<reference evidence="1 2" key="1">
    <citation type="submission" date="2016-10" db="EMBL/GenBank/DDBJ databases">
        <authorList>
            <person name="Varghese N."/>
            <person name="Submissions S."/>
        </authorList>
    </citation>
    <scope>NUCLEOTIDE SEQUENCE [LARGE SCALE GENOMIC DNA]</scope>
    <source>
        <strain evidence="1 2">DSM 11449</strain>
    </source>
</reference>
<gene>
    <name evidence="1" type="ORF">SAMN05444420_1381</name>
</gene>
<dbReference type="Proteomes" id="UP000182771">
    <property type="component" value="Unassembled WGS sequence"/>
</dbReference>
<name>A0A1H3ADP9_9FLAO</name>
<protein>
    <recommendedName>
        <fullName evidence="3">DKNYY family protein</fullName>
    </recommendedName>
</protein>
<evidence type="ECO:0000313" key="2">
    <source>
        <dbReference type="Proteomes" id="UP000182771"/>
    </source>
</evidence>
<feature type="non-terminal residue" evidence="1">
    <location>
        <position position="1"/>
    </location>
</feature>
<dbReference type="AlphaFoldDB" id="A0A1H3ADP9"/>
<organism evidence="1 2">
    <name type="scientific">Capnocytophaga granulosa</name>
    <dbReference type="NCBI Taxonomy" id="45242"/>
    <lineage>
        <taxon>Bacteria</taxon>
        <taxon>Pseudomonadati</taxon>
        <taxon>Bacteroidota</taxon>
        <taxon>Flavobacteriia</taxon>
        <taxon>Flavobacteriales</taxon>
        <taxon>Flavobacteriaceae</taxon>
        <taxon>Capnocytophaga</taxon>
    </lineage>
</organism>
<evidence type="ECO:0008006" key="3">
    <source>
        <dbReference type="Google" id="ProtNLM"/>
    </source>
</evidence>
<proteinExistence type="predicted"/>
<dbReference type="EMBL" id="FNND01000038">
    <property type="protein sequence ID" value="SDX26989.1"/>
    <property type="molecule type" value="Genomic_DNA"/>
</dbReference>
<keyword evidence="2" id="KW-1185">Reference proteome</keyword>
<evidence type="ECO:0000313" key="1">
    <source>
        <dbReference type="EMBL" id="SDX26989.1"/>
    </source>
</evidence>
<accession>A0A1H3ADP9</accession>
<sequence>RELFPSQDDKQKNKEIDTTGFEQLSYPFWRHQGQVYHLLYKEWYDNNQHDWRSEHRYVVVKGYDNASLKVVPNGFLADKDYWYDGTTRLFPSKDVELLAIYEGYEKGWGMDPAPTPNFYLFKNAQGYWLAELSREGAMCPLTNEQASKLLNQ</sequence>